<dbReference type="EMBL" id="GBRH01167691">
    <property type="protein sequence ID" value="JAE30205.1"/>
    <property type="molecule type" value="Transcribed_RNA"/>
</dbReference>
<organism evidence="1">
    <name type="scientific">Arundo donax</name>
    <name type="common">Giant reed</name>
    <name type="synonym">Donax arundinaceus</name>
    <dbReference type="NCBI Taxonomy" id="35708"/>
    <lineage>
        <taxon>Eukaryota</taxon>
        <taxon>Viridiplantae</taxon>
        <taxon>Streptophyta</taxon>
        <taxon>Embryophyta</taxon>
        <taxon>Tracheophyta</taxon>
        <taxon>Spermatophyta</taxon>
        <taxon>Magnoliopsida</taxon>
        <taxon>Liliopsida</taxon>
        <taxon>Poales</taxon>
        <taxon>Poaceae</taxon>
        <taxon>PACMAD clade</taxon>
        <taxon>Arundinoideae</taxon>
        <taxon>Arundineae</taxon>
        <taxon>Arundo</taxon>
    </lineage>
</organism>
<reference evidence="1" key="1">
    <citation type="submission" date="2014-09" db="EMBL/GenBank/DDBJ databases">
        <authorList>
            <person name="Magalhaes I.L.F."/>
            <person name="Oliveira U."/>
            <person name="Santos F.R."/>
            <person name="Vidigal T.H.D.A."/>
            <person name="Brescovit A.D."/>
            <person name="Santos A.J."/>
        </authorList>
    </citation>
    <scope>NUCLEOTIDE SEQUENCE</scope>
    <source>
        <tissue evidence="1">Shoot tissue taken approximately 20 cm above the soil surface</tissue>
    </source>
</reference>
<reference evidence="1" key="2">
    <citation type="journal article" date="2015" name="Data Brief">
        <title>Shoot transcriptome of the giant reed, Arundo donax.</title>
        <authorList>
            <person name="Barrero R.A."/>
            <person name="Guerrero F.D."/>
            <person name="Moolhuijzen P."/>
            <person name="Goolsby J.A."/>
            <person name="Tidwell J."/>
            <person name="Bellgard S.E."/>
            <person name="Bellgard M.I."/>
        </authorList>
    </citation>
    <scope>NUCLEOTIDE SEQUENCE</scope>
    <source>
        <tissue evidence="1">Shoot tissue taken approximately 20 cm above the soil surface</tissue>
    </source>
</reference>
<protein>
    <submittedName>
        <fullName evidence="1">Uncharacterized protein</fullName>
    </submittedName>
</protein>
<evidence type="ECO:0000313" key="1">
    <source>
        <dbReference type="EMBL" id="JAE30205.1"/>
    </source>
</evidence>
<dbReference type="AlphaFoldDB" id="A0A0A9GZ08"/>
<proteinExistence type="predicted"/>
<name>A0A0A9GZ08_ARUDO</name>
<accession>A0A0A9GZ08</accession>
<sequence length="28" mass="3288">MCSLCMHTGFFVVHLMSDFKHLINQSFN</sequence>